<dbReference type="InterPro" id="IPR050231">
    <property type="entry name" value="Iron_ascorbate_oxido_reductase"/>
</dbReference>
<comment type="similarity">
    <text evidence="3">Belongs to the iron/ascorbate-dependent oxidoreductase family.</text>
</comment>
<gene>
    <name evidence="6" type="ORF">HS088_TW04G00173</name>
</gene>
<dbReference type="SUPFAM" id="SSF51197">
    <property type="entry name" value="Clavaminate synthase-like"/>
    <property type="match status" value="1"/>
</dbReference>
<accession>A0A7J7DPB4</accession>
<evidence type="ECO:0000256" key="3">
    <source>
        <dbReference type="RuleBase" id="RU003682"/>
    </source>
</evidence>
<keyword evidence="1 3" id="KW-0479">Metal-binding</keyword>
<evidence type="ECO:0000256" key="1">
    <source>
        <dbReference type="ARBA" id="ARBA00022723"/>
    </source>
</evidence>
<keyword evidence="2 3" id="KW-0408">Iron</keyword>
<dbReference type="InterPro" id="IPR044861">
    <property type="entry name" value="IPNS-like_FE2OG_OXY"/>
</dbReference>
<feature type="region of interest" description="Disordered" evidence="4">
    <location>
        <begin position="1"/>
        <end position="20"/>
    </location>
</feature>
<dbReference type="InParanoid" id="A0A7J7DPB4"/>
<proteinExistence type="inferred from homology"/>
<dbReference type="Pfam" id="PF14226">
    <property type="entry name" value="DIOX_N"/>
    <property type="match status" value="1"/>
</dbReference>
<organism evidence="6 7">
    <name type="scientific">Tripterygium wilfordii</name>
    <name type="common">Thunder God vine</name>
    <dbReference type="NCBI Taxonomy" id="458696"/>
    <lineage>
        <taxon>Eukaryota</taxon>
        <taxon>Viridiplantae</taxon>
        <taxon>Streptophyta</taxon>
        <taxon>Embryophyta</taxon>
        <taxon>Tracheophyta</taxon>
        <taxon>Spermatophyta</taxon>
        <taxon>Magnoliopsida</taxon>
        <taxon>eudicotyledons</taxon>
        <taxon>Gunneridae</taxon>
        <taxon>Pentapetalae</taxon>
        <taxon>rosids</taxon>
        <taxon>fabids</taxon>
        <taxon>Celastrales</taxon>
        <taxon>Celastraceae</taxon>
        <taxon>Tripterygium</taxon>
    </lineage>
</organism>
<feature type="domain" description="Fe2OG dioxygenase" evidence="5">
    <location>
        <begin position="188"/>
        <end position="288"/>
    </location>
</feature>
<dbReference type="PANTHER" id="PTHR47990">
    <property type="entry name" value="2-OXOGLUTARATE (2OG) AND FE(II)-DEPENDENT OXYGENASE SUPERFAMILY PROTEIN-RELATED"/>
    <property type="match status" value="1"/>
</dbReference>
<dbReference type="GO" id="GO:0016491">
    <property type="term" value="F:oxidoreductase activity"/>
    <property type="evidence" value="ECO:0007669"/>
    <property type="project" value="UniProtKB-KW"/>
</dbReference>
<evidence type="ECO:0000256" key="4">
    <source>
        <dbReference type="SAM" id="MobiDB-lite"/>
    </source>
</evidence>
<evidence type="ECO:0000259" key="5">
    <source>
        <dbReference type="PROSITE" id="PS51471"/>
    </source>
</evidence>
<dbReference type="OrthoDB" id="288590at2759"/>
<evidence type="ECO:0000313" key="6">
    <source>
        <dbReference type="EMBL" id="KAF5748222.1"/>
    </source>
</evidence>
<protein>
    <submittedName>
        <fullName evidence="6">Putative Gibberellin 3-oxidase 3</fullName>
    </submittedName>
</protein>
<dbReference type="InterPro" id="IPR026992">
    <property type="entry name" value="DIOX_N"/>
</dbReference>
<dbReference type="PROSITE" id="PS51471">
    <property type="entry name" value="FE2OG_OXY"/>
    <property type="match status" value="1"/>
</dbReference>
<dbReference type="Proteomes" id="UP000593562">
    <property type="component" value="Unassembled WGS sequence"/>
</dbReference>
<dbReference type="Pfam" id="PF03171">
    <property type="entry name" value="2OG-FeII_Oxy"/>
    <property type="match status" value="1"/>
</dbReference>
<keyword evidence="3" id="KW-0560">Oxidoreductase</keyword>
<sequence>MSPTPTIPSEPIPSELNTFSSVPESHVWSKTEDFASNDQKSIPIVDLTDPNASDILGQACESWGIFQLTGHGIPEELVEQVVFQAQRFFALPTDQKMKAARLPGDIAGYGVSPLSKFYDKGFWNEGITMMGSPLDHVKKVWPDDYQQFCDAMEEYRAKMTELATTLANLAFSSFNVAEEKLQWLNTPGYAGVHLNHYPPCPNPDRTIGLAAHTDNTLLTIVHQSGADGLQVFEKSVGWVLVKPVKGAFIINVGDVLEVLSNGRYPSALHRVMVNQALPRISVAYYIGVGPDLELSPPDEVLEYTGGIKRYRSMPAGEYMGLKLKNLDQNPVSLLGI</sequence>
<evidence type="ECO:0000256" key="2">
    <source>
        <dbReference type="ARBA" id="ARBA00023004"/>
    </source>
</evidence>
<dbReference type="EMBL" id="JAAARO010000004">
    <property type="protein sequence ID" value="KAF5748222.1"/>
    <property type="molecule type" value="Genomic_DNA"/>
</dbReference>
<name>A0A7J7DPB4_TRIWF</name>
<dbReference type="GO" id="GO:0046872">
    <property type="term" value="F:metal ion binding"/>
    <property type="evidence" value="ECO:0007669"/>
    <property type="project" value="UniProtKB-KW"/>
</dbReference>
<dbReference type="InterPro" id="IPR027443">
    <property type="entry name" value="IPNS-like_sf"/>
</dbReference>
<evidence type="ECO:0000313" key="7">
    <source>
        <dbReference type="Proteomes" id="UP000593562"/>
    </source>
</evidence>
<dbReference type="Gene3D" id="2.60.120.330">
    <property type="entry name" value="B-lactam Antibiotic, Isopenicillin N Synthase, Chain"/>
    <property type="match status" value="1"/>
</dbReference>
<dbReference type="AlphaFoldDB" id="A0A7J7DPB4"/>
<keyword evidence="7" id="KW-1185">Reference proteome</keyword>
<comment type="caution">
    <text evidence="6">The sequence shown here is derived from an EMBL/GenBank/DDBJ whole genome shotgun (WGS) entry which is preliminary data.</text>
</comment>
<dbReference type="InterPro" id="IPR005123">
    <property type="entry name" value="Oxoglu/Fe-dep_dioxygenase_dom"/>
</dbReference>
<reference evidence="6 7" key="1">
    <citation type="journal article" date="2020" name="Nat. Commun.">
        <title>Genome of Tripterygium wilfordii and identification of cytochrome P450 involved in triptolide biosynthesis.</title>
        <authorList>
            <person name="Tu L."/>
            <person name="Su P."/>
            <person name="Zhang Z."/>
            <person name="Gao L."/>
            <person name="Wang J."/>
            <person name="Hu T."/>
            <person name="Zhou J."/>
            <person name="Zhang Y."/>
            <person name="Zhao Y."/>
            <person name="Liu Y."/>
            <person name="Song Y."/>
            <person name="Tong Y."/>
            <person name="Lu Y."/>
            <person name="Yang J."/>
            <person name="Xu C."/>
            <person name="Jia M."/>
            <person name="Peters R.J."/>
            <person name="Huang L."/>
            <person name="Gao W."/>
        </authorList>
    </citation>
    <scope>NUCLEOTIDE SEQUENCE [LARGE SCALE GENOMIC DNA]</scope>
    <source>
        <strain evidence="7">cv. XIE 37</strain>
        <tissue evidence="6">Leaf</tissue>
    </source>
</reference>
<feature type="compositionally biased region" description="Pro residues" evidence="4">
    <location>
        <begin position="1"/>
        <end position="11"/>
    </location>
</feature>